<dbReference type="STRING" id="1121307.CLCY_13c00090"/>
<feature type="transmembrane region" description="Helical" evidence="1">
    <location>
        <begin position="330"/>
        <end position="347"/>
    </location>
</feature>
<dbReference type="AlphaFoldDB" id="A0A0J8DDR2"/>
<feature type="transmembrane region" description="Helical" evidence="1">
    <location>
        <begin position="280"/>
        <end position="300"/>
    </location>
</feature>
<dbReference type="InterPro" id="IPR018677">
    <property type="entry name" value="DUF2157"/>
</dbReference>
<organism evidence="3 4">
    <name type="scientific">Clostridium cylindrosporum DSM 605</name>
    <dbReference type="NCBI Taxonomy" id="1121307"/>
    <lineage>
        <taxon>Bacteria</taxon>
        <taxon>Bacillati</taxon>
        <taxon>Bacillota</taxon>
        <taxon>Clostridia</taxon>
        <taxon>Eubacteriales</taxon>
        <taxon>Clostridiaceae</taxon>
        <taxon>Clostridium</taxon>
    </lineage>
</organism>
<evidence type="ECO:0000313" key="4">
    <source>
        <dbReference type="Proteomes" id="UP000036756"/>
    </source>
</evidence>
<name>A0A0J8DDR2_CLOCY</name>
<proteinExistence type="predicted"/>
<feature type="transmembrane region" description="Helical" evidence="1">
    <location>
        <begin position="129"/>
        <end position="151"/>
    </location>
</feature>
<keyword evidence="4" id="KW-1185">Reference proteome</keyword>
<dbReference type="PATRIC" id="fig|1121307.3.peg.263"/>
<keyword evidence="1" id="KW-0472">Membrane</keyword>
<feature type="transmembrane region" description="Helical" evidence="1">
    <location>
        <begin position="307"/>
        <end position="324"/>
    </location>
</feature>
<keyword evidence="1" id="KW-1133">Transmembrane helix</keyword>
<protein>
    <submittedName>
        <fullName evidence="3">Putative membrane protein</fullName>
    </submittedName>
</protein>
<dbReference type="RefSeq" id="WP_048570064.1">
    <property type="nucleotide sequence ID" value="NZ_LFVU01000011.1"/>
</dbReference>
<feature type="transmembrane region" description="Helical" evidence="1">
    <location>
        <begin position="80"/>
        <end position="98"/>
    </location>
</feature>
<dbReference type="EMBL" id="LFVU01000011">
    <property type="protein sequence ID" value="KMT22374.1"/>
    <property type="molecule type" value="Genomic_DNA"/>
</dbReference>
<keyword evidence="1" id="KW-0812">Transmembrane</keyword>
<sequence>MEKRVIRKHNYQILNEELNYLESQGKIDSNKKYEILDMYQVSKSFSFIRVILIISALLIGVGILIFVAGNWKEMSHLSKFLYIAIAVLGCNLVGYKINKTSPKTGISLIYLGCLIYGAGIVLIEQMFNYITIFSDTCFIWSLGIIPIGLYFKDNIIKIFSQILLIFYLANYNQSILKLLLISLIILGIILLIVKVKNNNPIIKTLNIIIPLIVIITFSNLLLINIIYIALLFFILGIISTFVENLKKYKELQLVGTLLYGISGIYITLGESWQGIFNSNTSNIISITFSVGFFIFLIILLKQERISSIIFICALVLRYYADYSYNFMPKSMFFIIGGLILGGFGYWFEKNRKKGGKAVE</sequence>
<feature type="transmembrane region" description="Helical" evidence="1">
    <location>
        <begin position="250"/>
        <end position="268"/>
    </location>
</feature>
<reference evidence="3 4" key="1">
    <citation type="submission" date="2015-06" db="EMBL/GenBank/DDBJ databases">
        <title>Draft genome sequence of the purine-degrading Clostridium cylindrosporum HC-1 (DSM 605).</title>
        <authorList>
            <person name="Poehlein A."/>
            <person name="Schiel-Bengelsdorf B."/>
            <person name="Bengelsdorf F."/>
            <person name="Daniel R."/>
            <person name="Duerre P."/>
        </authorList>
    </citation>
    <scope>NUCLEOTIDE SEQUENCE [LARGE SCALE GENOMIC DNA]</scope>
    <source>
        <strain evidence="3 4">DSM 605</strain>
    </source>
</reference>
<evidence type="ECO:0000313" key="3">
    <source>
        <dbReference type="EMBL" id="KMT22374.1"/>
    </source>
</evidence>
<feature type="transmembrane region" description="Helical" evidence="1">
    <location>
        <begin position="175"/>
        <end position="195"/>
    </location>
</feature>
<accession>A0A0J8DDR2</accession>
<evidence type="ECO:0000256" key="1">
    <source>
        <dbReference type="SAM" id="Phobius"/>
    </source>
</evidence>
<comment type="caution">
    <text evidence="3">The sequence shown here is derived from an EMBL/GenBank/DDBJ whole genome shotgun (WGS) entry which is preliminary data.</text>
</comment>
<feature type="transmembrane region" description="Helical" evidence="1">
    <location>
        <begin position="105"/>
        <end position="123"/>
    </location>
</feature>
<gene>
    <name evidence="3" type="ORF">CLCY_13c00090</name>
</gene>
<feature type="transmembrane region" description="Helical" evidence="1">
    <location>
        <begin position="207"/>
        <end position="238"/>
    </location>
</feature>
<feature type="domain" description="DUF2157" evidence="2">
    <location>
        <begin position="22"/>
        <end position="155"/>
    </location>
</feature>
<evidence type="ECO:0000259" key="2">
    <source>
        <dbReference type="Pfam" id="PF09925"/>
    </source>
</evidence>
<dbReference type="Proteomes" id="UP000036756">
    <property type="component" value="Unassembled WGS sequence"/>
</dbReference>
<dbReference type="Pfam" id="PF09925">
    <property type="entry name" value="DUF2157"/>
    <property type="match status" value="1"/>
</dbReference>
<feature type="transmembrane region" description="Helical" evidence="1">
    <location>
        <begin position="47"/>
        <end position="68"/>
    </location>
</feature>